<gene>
    <name evidence="11" type="ORF">SBRCBS47491_001482</name>
</gene>
<evidence type="ECO:0000313" key="12">
    <source>
        <dbReference type="Proteomes" id="UP001642406"/>
    </source>
</evidence>
<keyword evidence="5 9" id="KW-1133">Transmembrane helix</keyword>
<comment type="subcellular location">
    <subcellularLocation>
        <location evidence="1">Membrane</location>
        <topology evidence="1">Multi-pass membrane protein</topology>
    </subcellularLocation>
</comment>
<dbReference type="InterPro" id="IPR050360">
    <property type="entry name" value="MFS_Sugar_Transporters"/>
</dbReference>
<dbReference type="EMBL" id="CAWUHC010000008">
    <property type="protein sequence ID" value="CAK7212489.1"/>
    <property type="molecule type" value="Genomic_DNA"/>
</dbReference>
<dbReference type="PANTHER" id="PTHR48022:SF5">
    <property type="entry name" value="ALPHA-GLUCOSIDES PERMEASE MPH2-RELATED"/>
    <property type="match status" value="1"/>
</dbReference>
<accession>A0ABP0AZF3</accession>
<evidence type="ECO:0000256" key="9">
    <source>
        <dbReference type="SAM" id="Phobius"/>
    </source>
</evidence>
<keyword evidence="12" id="KW-1185">Reference proteome</keyword>
<feature type="transmembrane region" description="Helical" evidence="9">
    <location>
        <begin position="482"/>
        <end position="499"/>
    </location>
</feature>
<evidence type="ECO:0000256" key="8">
    <source>
        <dbReference type="RuleBase" id="RU003346"/>
    </source>
</evidence>
<feature type="transmembrane region" description="Helical" evidence="9">
    <location>
        <begin position="448"/>
        <end position="470"/>
    </location>
</feature>
<feature type="transmembrane region" description="Helical" evidence="9">
    <location>
        <begin position="415"/>
        <end position="436"/>
    </location>
</feature>
<comment type="caution">
    <text evidence="11">The sequence shown here is derived from an EMBL/GenBank/DDBJ whole genome shotgun (WGS) entry which is preliminary data.</text>
</comment>
<comment type="similarity">
    <text evidence="2 8">Belongs to the major facilitator superfamily. Sugar transporter (TC 2.A.1.1) family.</text>
</comment>
<feature type="transmembrane region" description="Helical" evidence="9">
    <location>
        <begin position="196"/>
        <end position="220"/>
    </location>
</feature>
<dbReference type="PROSITE" id="PS00217">
    <property type="entry name" value="SUGAR_TRANSPORT_2"/>
    <property type="match status" value="1"/>
</dbReference>
<dbReference type="Gene3D" id="1.20.1250.20">
    <property type="entry name" value="MFS general substrate transporter like domains"/>
    <property type="match status" value="1"/>
</dbReference>
<evidence type="ECO:0000256" key="4">
    <source>
        <dbReference type="ARBA" id="ARBA00022692"/>
    </source>
</evidence>
<dbReference type="PROSITE" id="PS50850">
    <property type="entry name" value="MFS"/>
    <property type="match status" value="1"/>
</dbReference>
<keyword evidence="3 8" id="KW-0813">Transport</keyword>
<reference evidence="11 12" key="1">
    <citation type="submission" date="2024-01" db="EMBL/GenBank/DDBJ databases">
        <authorList>
            <person name="Allen C."/>
            <person name="Tagirdzhanova G."/>
        </authorList>
    </citation>
    <scope>NUCLEOTIDE SEQUENCE [LARGE SCALE GENOMIC DNA]</scope>
</reference>
<evidence type="ECO:0000313" key="11">
    <source>
        <dbReference type="EMBL" id="CAK7212489.1"/>
    </source>
</evidence>
<evidence type="ECO:0000259" key="10">
    <source>
        <dbReference type="PROSITE" id="PS50850"/>
    </source>
</evidence>
<feature type="transmembrane region" description="Helical" evidence="9">
    <location>
        <begin position="232"/>
        <end position="251"/>
    </location>
</feature>
<sequence length="544" mass="60487">MDDSAPSKQAEAGIAAHVDVEVDPNPLSKSHVTHDAVLATADEHSMTFWQAIKRYRKACFWSAMVSMTIIMDGYDTALLGSLQAFPAFQYQFGHEVGTTGKYQVPARWQVALGMTNPVGNVFGIFINTYVTERFGHKKSLLATLVFLTGVIFVAFFATNVEMLFAGELLCGLCWGVFTTMAPAYASEVCPTVLRSYFETFVVLCWGIGQFISFGVLAGFSGKPMSDHYSWRIPIAIQWIWPVIIFSVVLFAPESPWWLVRHDRLDEAEQSLRRLTDDDAATVRQSVSLMVHTNNLEQALCAGTSIKDCFKGTNRRRTEIACMIWSIQQWGSFVITGYATYFYEQAGLPTVQAFHMSVGQGGLHFVCTLVSFWLTGRVGRRLLTLWGLAGMALCMFIIGFIALAHTSPSQGYAESAIYLLWYTVYELTIGPVAYIVVGEISSTRLRSQTVGLARNAYNLVTIINTVVGPYILNPTEGNWKGKAGFLTGGLILICIVWSYFRLPETSGRTYEEIDLLFAEKVPARQFKNHQVDMANSTGVKTEEVS</sequence>
<evidence type="ECO:0000256" key="6">
    <source>
        <dbReference type="ARBA" id="ARBA00023136"/>
    </source>
</evidence>
<dbReference type="InterPro" id="IPR005829">
    <property type="entry name" value="Sugar_transporter_CS"/>
</dbReference>
<dbReference type="InterPro" id="IPR036259">
    <property type="entry name" value="MFS_trans_sf"/>
</dbReference>
<name>A0ABP0AZF3_9PEZI</name>
<evidence type="ECO:0000256" key="3">
    <source>
        <dbReference type="ARBA" id="ARBA00022448"/>
    </source>
</evidence>
<feature type="domain" description="Major facilitator superfamily (MFS) profile" evidence="10">
    <location>
        <begin position="61"/>
        <end position="505"/>
    </location>
</feature>
<organism evidence="11 12">
    <name type="scientific">Sporothrix bragantina</name>
    <dbReference type="NCBI Taxonomy" id="671064"/>
    <lineage>
        <taxon>Eukaryota</taxon>
        <taxon>Fungi</taxon>
        <taxon>Dikarya</taxon>
        <taxon>Ascomycota</taxon>
        <taxon>Pezizomycotina</taxon>
        <taxon>Sordariomycetes</taxon>
        <taxon>Sordariomycetidae</taxon>
        <taxon>Ophiostomatales</taxon>
        <taxon>Ophiostomataceae</taxon>
        <taxon>Sporothrix</taxon>
    </lineage>
</organism>
<dbReference type="PANTHER" id="PTHR48022">
    <property type="entry name" value="PLASTIDIC GLUCOSE TRANSPORTER 4"/>
    <property type="match status" value="1"/>
</dbReference>
<dbReference type="NCBIfam" id="TIGR00879">
    <property type="entry name" value="SP"/>
    <property type="match status" value="1"/>
</dbReference>
<keyword evidence="4 9" id="KW-0812">Transmembrane</keyword>
<keyword evidence="6 9" id="KW-0472">Membrane</keyword>
<proteinExistence type="inferred from homology"/>
<feature type="transmembrane region" description="Helical" evidence="9">
    <location>
        <begin position="381"/>
        <end position="403"/>
    </location>
</feature>
<feature type="transmembrane region" description="Helical" evidence="9">
    <location>
        <begin position="163"/>
        <end position="184"/>
    </location>
</feature>
<dbReference type="InterPro" id="IPR005828">
    <property type="entry name" value="MFS_sugar_transport-like"/>
</dbReference>
<keyword evidence="7" id="KW-0462">Maltose metabolism</keyword>
<dbReference type="InterPro" id="IPR003663">
    <property type="entry name" value="Sugar/inositol_transpt"/>
</dbReference>
<evidence type="ECO:0000256" key="1">
    <source>
        <dbReference type="ARBA" id="ARBA00004141"/>
    </source>
</evidence>
<dbReference type="Proteomes" id="UP001642406">
    <property type="component" value="Unassembled WGS sequence"/>
</dbReference>
<feature type="transmembrane region" description="Helical" evidence="9">
    <location>
        <begin position="319"/>
        <end position="340"/>
    </location>
</feature>
<evidence type="ECO:0000256" key="2">
    <source>
        <dbReference type="ARBA" id="ARBA00010992"/>
    </source>
</evidence>
<dbReference type="Pfam" id="PF00083">
    <property type="entry name" value="Sugar_tr"/>
    <property type="match status" value="1"/>
</dbReference>
<feature type="transmembrane region" description="Helical" evidence="9">
    <location>
        <begin position="139"/>
        <end position="157"/>
    </location>
</feature>
<evidence type="ECO:0000256" key="5">
    <source>
        <dbReference type="ARBA" id="ARBA00022989"/>
    </source>
</evidence>
<feature type="transmembrane region" description="Helical" evidence="9">
    <location>
        <begin position="352"/>
        <end position="374"/>
    </location>
</feature>
<dbReference type="SUPFAM" id="SSF103473">
    <property type="entry name" value="MFS general substrate transporter"/>
    <property type="match status" value="1"/>
</dbReference>
<protein>
    <recommendedName>
        <fullName evidence="10">Major facilitator superfamily (MFS) profile domain-containing protein</fullName>
    </recommendedName>
</protein>
<evidence type="ECO:0000256" key="7">
    <source>
        <dbReference type="ARBA" id="ARBA00026248"/>
    </source>
</evidence>
<dbReference type="InterPro" id="IPR020846">
    <property type="entry name" value="MFS_dom"/>
</dbReference>